<gene>
    <name evidence="1" type="ORF">S01H1_43553</name>
</gene>
<reference evidence="1" key="1">
    <citation type="journal article" date="2014" name="Front. Microbiol.">
        <title>High frequency of phylogenetically diverse reductive dehalogenase-homologous genes in deep subseafloor sedimentary metagenomes.</title>
        <authorList>
            <person name="Kawai M."/>
            <person name="Futagami T."/>
            <person name="Toyoda A."/>
            <person name="Takaki Y."/>
            <person name="Nishi S."/>
            <person name="Hori S."/>
            <person name="Arai W."/>
            <person name="Tsubouchi T."/>
            <person name="Morono Y."/>
            <person name="Uchiyama I."/>
            <person name="Ito T."/>
            <person name="Fujiyama A."/>
            <person name="Inagaki F."/>
            <person name="Takami H."/>
        </authorList>
    </citation>
    <scope>NUCLEOTIDE SEQUENCE</scope>
    <source>
        <strain evidence="1">Expedition CK06-06</strain>
    </source>
</reference>
<sequence length="49" mass="5545">MATYDLHIIAFTFCPICHQEVRAGEFGYNPEEVSKVTAYMEGAMPFEVT</sequence>
<name>X0UND2_9ZZZZ</name>
<protein>
    <submittedName>
        <fullName evidence="1">Uncharacterized protein</fullName>
    </submittedName>
</protein>
<accession>X0UND2</accession>
<comment type="caution">
    <text evidence="1">The sequence shown here is derived from an EMBL/GenBank/DDBJ whole genome shotgun (WGS) entry which is preliminary data.</text>
</comment>
<proteinExistence type="predicted"/>
<evidence type="ECO:0000313" key="1">
    <source>
        <dbReference type="EMBL" id="GAG00807.1"/>
    </source>
</evidence>
<organism evidence="1">
    <name type="scientific">marine sediment metagenome</name>
    <dbReference type="NCBI Taxonomy" id="412755"/>
    <lineage>
        <taxon>unclassified sequences</taxon>
        <taxon>metagenomes</taxon>
        <taxon>ecological metagenomes</taxon>
    </lineage>
</organism>
<dbReference type="AlphaFoldDB" id="X0UND2"/>
<feature type="non-terminal residue" evidence="1">
    <location>
        <position position="49"/>
    </location>
</feature>
<dbReference type="EMBL" id="BARS01027751">
    <property type="protein sequence ID" value="GAG00807.1"/>
    <property type="molecule type" value="Genomic_DNA"/>
</dbReference>